<evidence type="ECO:0000256" key="3">
    <source>
        <dbReference type="PROSITE-ProRule" id="PRU00339"/>
    </source>
</evidence>
<accession>A0ABU1VM66</accession>
<dbReference type="PROSITE" id="PS51257">
    <property type="entry name" value="PROKAR_LIPOPROTEIN"/>
    <property type="match status" value="1"/>
</dbReference>
<dbReference type="SMART" id="SM00028">
    <property type="entry name" value="TPR"/>
    <property type="match status" value="2"/>
</dbReference>
<feature type="repeat" description="TPR" evidence="3">
    <location>
        <begin position="162"/>
        <end position="195"/>
    </location>
</feature>
<dbReference type="InterPro" id="IPR011990">
    <property type="entry name" value="TPR-like_helical_dom_sf"/>
</dbReference>
<dbReference type="PANTHER" id="PTHR44858">
    <property type="entry name" value="TETRATRICOPEPTIDE REPEAT PROTEIN 6"/>
    <property type="match status" value="1"/>
</dbReference>
<dbReference type="SUPFAM" id="SSF48452">
    <property type="entry name" value="TPR-like"/>
    <property type="match status" value="1"/>
</dbReference>
<keyword evidence="1" id="KW-0677">Repeat</keyword>
<dbReference type="InterPro" id="IPR019734">
    <property type="entry name" value="TPR_rpt"/>
</dbReference>
<keyword evidence="2 3" id="KW-0802">TPR repeat</keyword>
<dbReference type="Proteomes" id="UP001267878">
    <property type="component" value="Unassembled WGS sequence"/>
</dbReference>
<organism evidence="4 5">
    <name type="scientific">Agrilutibacter niabensis</name>
    <dbReference type="NCBI Taxonomy" id="380628"/>
    <lineage>
        <taxon>Bacteria</taxon>
        <taxon>Pseudomonadati</taxon>
        <taxon>Pseudomonadota</taxon>
        <taxon>Gammaproteobacteria</taxon>
        <taxon>Lysobacterales</taxon>
        <taxon>Lysobacteraceae</taxon>
        <taxon>Agrilutibacter</taxon>
    </lineage>
</organism>
<dbReference type="EMBL" id="JAVDVW010000001">
    <property type="protein sequence ID" value="MDR7098579.1"/>
    <property type="molecule type" value="Genomic_DNA"/>
</dbReference>
<keyword evidence="5" id="KW-1185">Reference proteome</keyword>
<proteinExistence type="predicted"/>
<comment type="caution">
    <text evidence="4">The sequence shown here is derived from an EMBL/GenBank/DDBJ whole genome shotgun (WGS) entry which is preliminary data.</text>
</comment>
<dbReference type="Gene3D" id="1.25.40.10">
    <property type="entry name" value="Tetratricopeptide repeat domain"/>
    <property type="match status" value="1"/>
</dbReference>
<protein>
    <submittedName>
        <fullName evidence="4">Type IV pilus assembly protein PilF</fullName>
    </submittedName>
</protein>
<name>A0ABU1VM66_9GAMM</name>
<sequence length="277" mass="29292">MLLRDIRAVALVAVVVAVSGCGSGGSYVSTSLGKEHHIEPAVNRISEGKRHEDGDAGMQRDVAEIGRALAIGDFDAAKRQATGLLKRQPNSFEAHTYLAVALDKSGDSAGAGKHYLRATELAPKNGGVLGNYGIWLCEQGRAGESLDWFDRALALPGYADSPVILANSGACASTVGQQERAERDLHRAVELDPTNPVALGSLAERKFRAGDAFEARAFSERRLAAAPADPKALLLASQIEQKLGDSASAARYVSRLKTEFPDAPEARNSVMGDGGRQ</sequence>
<dbReference type="PANTHER" id="PTHR44858:SF1">
    <property type="entry name" value="UDP-N-ACETYLGLUCOSAMINE--PEPTIDE N-ACETYLGLUCOSAMINYLTRANSFERASE SPINDLY-RELATED"/>
    <property type="match status" value="1"/>
</dbReference>
<dbReference type="RefSeq" id="WP_310052598.1">
    <property type="nucleotide sequence ID" value="NZ_JAVDVW010000001.1"/>
</dbReference>
<dbReference type="PROSITE" id="PS50005">
    <property type="entry name" value="TPR"/>
    <property type="match status" value="1"/>
</dbReference>
<dbReference type="Pfam" id="PF13432">
    <property type="entry name" value="TPR_16"/>
    <property type="match status" value="1"/>
</dbReference>
<evidence type="ECO:0000313" key="4">
    <source>
        <dbReference type="EMBL" id="MDR7098579.1"/>
    </source>
</evidence>
<evidence type="ECO:0000256" key="1">
    <source>
        <dbReference type="ARBA" id="ARBA00022737"/>
    </source>
</evidence>
<reference evidence="4 5" key="1">
    <citation type="submission" date="2023-07" db="EMBL/GenBank/DDBJ databases">
        <title>Sorghum-associated microbial communities from plants grown in Nebraska, USA.</title>
        <authorList>
            <person name="Schachtman D."/>
        </authorList>
    </citation>
    <scope>NUCLEOTIDE SEQUENCE [LARGE SCALE GENOMIC DNA]</scope>
    <source>
        <strain evidence="4 5">BE187</strain>
    </source>
</reference>
<dbReference type="InterPro" id="IPR050498">
    <property type="entry name" value="Ycf3"/>
</dbReference>
<evidence type="ECO:0000313" key="5">
    <source>
        <dbReference type="Proteomes" id="UP001267878"/>
    </source>
</evidence>
<gene>
    <name evidence="4" type="ORF">J2X04_000926</name>
</gene>
<evidence type="ECO:0000256" key="2">
    <source>
        <dbReference type="ARBA" id="ARBA00022803"/>
    </source>
</evidence>